<dbReference type="Proteomes" id="UP000633943">
    <property type="component" value="Unassembled WGS sequence"/>
</dbReference>
<proteinExistence type="predicted"/>
<accession>A0ABX1NWP3</accession>
<reference evidence="3 4" key="1">
    <citation type="submission" date="2019-12" db="EMBL/GenBank/DDBJ databases">
        <title>Comparative genomics gives insights into the taxonomy of the Azoarcus-Aromatoleum group and reveals separate origins of nif in the plant-associated Azoarcus and non-plant-associated Aromatoleum sub-groups.</title>
        <authorList>
            <person name="Lafos M."/>
            <person name="Maluk M."/>
            <person name="Batista M."/>
            <person name="Junghare M."/>
            <person name="Carmona M."/>
            <person name="Faoro H."/>
            <person name="Cruz L.M."/>
            <person name="Battistoni F."/>
            <person name="De Souza E."/>
            <person name="Pedrosa F."/>
            <person name="Chen W.-M."/>
            <person name="Poole P.S."/>
            <person name="Dixon R.A."/>
            <person name="James E.K."/>
        </authorList>
    </citation>
    <scope>NUCLEOTIDE SEQUENCE [LARGE SCALE GENOMIC DNA]</scope>
    <source>
        <strain evidence="3 4">PbN1</strain>
    </source>
</reference>
<dbReference type="InterPro" id="IPR001296">
    <property type="entry name" value="Glyco_trans_1"/>
</dbReference>
<organism evidence="3 4">
    <name type="scientific">Aromatoleum bremense</name>
    <dbReference type="NCBI Taxonomy" id="76115"/>
    <lineage>
        <taxon>Bacteria</taxon>
        <taxon>Pseudomonadati</taxon>
        <taxon>Pseudomonadota</taxon>
        <taxon>Betaproteobacteria</taxon>
        <taxon>Rhodocyclales</taxon>
        <taxon>Rhodocyclaceae</taxon>
        <taxon>Aromatoleum</taxon>
    </lineage>
</organism>
<feature type="domain" description="Glycosyl transferase family 1" evidence="1">
    <location>
        <begin position="180"/>
        <end position="321"/>
    </location>
</feature>
<dbReference type="Pfam" id="PF13439">
    <property type="entry name" value="Glyco_transf_4"/>
    <property type="match status" value="1"/>
</dbReference>
<sequence length="386" mass="42841">MGERRILQFCHCHYGPFADVARQYAVLFRDSPYKVTTVFLTDPPSDEAAAQAASDEVIFLDYAGKDVRGLKLDAIQRIRRIVAEREFALVIAHRFKPIYISCLATGLPVIGVHHAFGDYRRPARRLFANFFRKRLSLLGVSDAVRDDIRACLPSWPADRIETLYNRIDAEAVRRDLLPRATAREALGLPQDTFVIGNAGRLHPDKDQATLIRGFAKALPSLPPSSLLAIMGRGPLEADLKELARQLNVASRVCFLGQIPNGRRYFKAFDLFVLTSDHEPFGMVLLEAFAAGVPVVCSDCGGGREVVEGVGRLFAFGDEGSLAIELQQSIGQTETCGGERLERCFSDRAARQSFWQLPMCEQLLGENGYLKSATRPSASRPGFPRNR</sequence>
<evidence type="ECO:0000259" key="1">
    <source>
        <dbReference type="Pfam" id="PF00534"/>
    </source>
</evidence>
<dbReference type="SUPFAM" id="SSF53756">
    <property type="entry name" value="UDP-Glycosyltransferase/glycogen phosphorylase"/>
    <property type="match status" value="1"/>
</dbReference>
<name>A0ABX1NWP3_9RHOO</name>
<dbReference type="EMBL" id="WTVP01000036">
    <property type="protein sequence ID" value="NMG16444.1"/>
    <property type="molecule type" value="Genomic_DNA"/>
</dbReference>
<feature type="domain" description="Glycosyltransferase subfamily 4-like N-terminal" evidence="2">
    <location>
        <begin position="33"/>
        <end position="170"/>
    </location>
</feature>
<evidence type="ECO:0000259" key="2">
    <source>
        <dbReference type="Pfam" id="PF13439"/>
    </source>
</evidence>
<dbReference type="CDD" id="cd03811">
    <property type="entry name" value="GT4_GT28_WabH-like"/>
    <property type="match status" value="1"/>
</dbReference>
<dbReference type="Gene3D" id="3.40.50.2000">
    <property type="entry name" value="Glycogen Phosphorylase B"/>
    <property type="match status" value="2"/>
</dbReference>
<gene>
    <name evidence="3" type="ORF">GPA24_13010</name>
</gene>
<keyword evidence="4" id="KW-1185">Reference proteome</keyword>
<comment type="caution">
    <text evidence="3">The sequence shown here is derived from an EMBL/GenBank/DDBJ whole genome shotgun (WGS) entry which is preliminary data.</text>
</comment>
<evidence type="ECO:0000313" key="4">
    <source>
        <dbReference type="Proteomes" id="UP000633943"/>
    </source>
</evidence>
<dbReference type="PANTHER" id="PTHR12526:SF637">
    <property type="entry name" value="GLYCOSYLTRANSFERASE EPSF-RELATED"/>
    <property type="match status" value="1"/>
</dbReference>
<dbReference type="Pfam" id="PF00534">
    <property type="entry name" value="Glycos_transf_1"/>
    <property type="match status" value="1"/>
</dbReference>
<dbReference type="InterPro" id="IPR028098">
    <property type="entry name" value="Glyco_trans_4-like_N"/>
</dbReference>
<dbReference type="PANTHER" id="PTHR12526">
    <property type="entry name" value="GLYCOSYLTRANSFERASE"/>
    <property type="match status" value="1"/>
</dbReference>
<protein>
    <submittedName>
        <fullName evidence="3">Glycosyltransferase</fullName>
    </submittedName>
</protein>
<dbReference type="RefSeq" id="WP_169203029.1">
    <property type="nucleotide sequence ID" value="NZ_CP059467.1"/>
</dbReference>
<evidence type="ECO:0000313" key="3">
    <source>
        <dbReference type="EMBL" id="NMG16444.1"/>
    </source>
</evidence>